<dbReference type="EMBL" id="FWXV01000018">
    <property type="protein sequence ID" value="SMD26943.1"/>
    <property type="molecule type" value="Genomic_DNA"/>
</dbReference>
<name>A0A1Y5Y803_KIBAR</name>
<reference evidence="1 2" key="1">
    <citation type="submission" date="2017-04" db="EMBL/GenBank/DDBJ databases">
        <authorList>
            <person name="Afonso C.L."/>
            <person name="Miller P.J."/>
            <person name="Scott M.A."/>
            <person name="Spackman E."/>
            <person name="Goraichik I."/>
            <person name="Dimitrov K.M."/>
            <person name="Suarez D.L."/>
            <person name="Swayne D.E."/>
        </authorList>
    </citation>
    <scope>NUCLEOTIDE SEQUENCE [LARGE SCALE GENOMIC DNA]</scope>
    <source>
        <strain evidence="1 2">DSM 43828</strain>
    </source>
</reference>
<gene>
    <name evidence="1" type="ORF">SAMN05661093_10530</name>
</gene>
<evidence type="ECO:0000313" key="2">
    <source>
        <dbReference type="Proteomes" id="UP000192674"/>
    </source>
</evidence>
<dbReference type="Proteomes" id="UP000192674">
    <property type="component" value="Unassembled WGS sequence"/>
</dbReference>
<organism evidence="1 2">
    <name type="scientific">Kibdelosporangium aridum</name>
    <dbReference type="NCBI Taxonomy" id="2030"/>
    <lineage>
        <taxon>Bacteria</taxon>
        <taxon>Bacillati</taxon>
        <taxon>Actinomycetota</taxon>
        <taxon>Actinomycetes</taxon>
        <taxon>Pseudonocardiales</taxon>
        <taxon>Pseudonocardiaceae</taxon>
        <taxon>Kibdelosporangium</taxon>
    </lineage>
</organism>
<keyword evidence="2" id="KW-1185">Reference proteome</keyword>
<accession>A0A1Y5Y803</accession>
<evidence type="ECO:0000313" key="1">
    <source>
        <dbReference type="EMBL" id="SMD26943.1"/>
    </source>
</evidence>
<protein>
    <submittedName>
        <fullName evidence="1">Uncharacterized protein</fullName>
    </submittedName>
</protein>
<sequence length="158" mass="16890">MISDLLTTDADAPLQRTRRELRLKIKPSTAARGTLDGGWWPWSTDPAAEFPALVAALSSWVGPARHIGYHPDDWDPAENTLTVEGWTVHLAALRTMQPNTVVLAGPNLKQVRVLVVPPATPGGVARAVLRSASGSDTTATAEDILASNGVSHRQRSCP</sequence>
<dbReference type="InterPro" id="IPR046036">
    <property type="entry name" value="DUF5994"/>
</dbReference>
<dbReference type="AlphaFoldDB" id="A0A1Y5Y803"/>
<proteinExistence type="predicted"/>
<dbReference type="RefSeq" id="WP_084434583.1">
    <property type="nucleotide sequence ID" value="NZ_FWXV01000018.1"/>
</dbReference>
<dbReference type="OrthoDB" id="3785441at2"/>
<dbReference type="Pfam" id="PF19457">
    <property type="entry name" value="DUF5994"/>
    <property type="match status" value="1"/>
</dbReference>